<keyword evidence="1" id="KW-0812">Transmembrane</keyword>
<accession>X1VTV8</accession>
<name>X1VTV8_9ZZZZ</name>
<dbReference type="EMBL" id="BARW01025882">
    <property type="protein sequence ID" value="GAJ13500.1"/>
    <property type="molecule type" value="Genomic_DNA"/>
</dbReference>
<feature type="non-terminal residue" evidence="2">
    <location>
        <position position="1"/>
    </location>
</feature>
<feature type="transmembrane region" description="Helical" evidence="1">
    <location>
        <begin position="91"/>
        <end position="110"/>
    </location>
</feature>
<keyword evidence="1" id="KW-0472">Membrane</keyword>
<sequence length="203" mass="24016">QTWWKNISTLCTTWWKNITTLCQTWWKNLSNLCTTWWKAIKKLAVDWWEAIKKLAVDWWNAIKKLAYDWFKNIKTLAVDWYAKIKKVVDEWFAIAAFFATEALVFLVAFYNDPIGTLWAYLEQAWAFIEERIVEWLDENFASLDEMIDSIEPPDRGLPDVMAWAKGLREPETDEEKAYVAYLDEKLQHVLDDLLPDKPPAFVG</sequence>
<comment type="caution">
    <text evidence="2">The sequence shown here is derived from an EMBL/GenBank/DDBJ whole genome shotgun (WGS) entry which is preliminary data.</text>
</comment>
<evidence type="ECO:0000256" key="1">
    <source>
        <dbReference type="SAM" id="Phobius"/>
    </source>
</evidence>
<dbReference type="AlphaFoldDB" id="X1VTV8"/>
<keyword evidence="1" id="KW-1133">Transmembrane helix</keyword>
<reference evidence="2" key="1">
    <citation type="journal article" date="2014" name="Front. Microbiol.">
        <title>High frequency of phylogenetically diverse reductive dehalogenase-homologous genes in deep subseafloor sedimentary metagenomes.</title>
        <authorList>
            <person name="Kawai M."/>
            <person name="Futagami T."/>
            <person name="Toyoda A."/>
            <person name="Takaki Y."/>
            <person name="Nishi S."/>
            <person name="Hori S."/>
            <person name="Arai W."/>
            <person name="Tsubouchi T."/>
            <person name="Morono Y."/>
            <person name="Uchiyama I."/>
            <person name="Ito T."/>
            <person name="Fujiyama A."/>
            <person name="Inagaki F."/>
            <person name="Takami H."/>
        </authorList>
    </citation>
    <scope>NUCLEOTIDE SEQUENCE</scope>
    <source>
        <strain evidence="2">Expedition CK06-06</strain>
    </source>
</reference>
<gene>
    <name evidence="2" type="ORF">S12H4_42324</name>
</gene>
<organism evidence="2">
    <name type="scientific">marine sediment metagenome</name>
    <dbReference type="NCBI Taxonomy" id="412755"/>
    <lineage>
        <taxon>unclassified sequences</taxon>
        <taxon>metagenomes</taxon>
        <taxon>ecological metagenomes</taxon>
    </lineage>
</organism>
<protein>
    <submittedName>
        <fullName evidence="2">Uncharacterized protein</fullName>
    </submittedName>
</protein>
<proteinExistence type="predicted"/>
<evidence type="ECO:0000313" key="2">
    <source>
        <dbReference type="EMBL" id="GAJ13500.1"/>
    </source>
</evidence>